<feature type="non-terminal residue" evidence="1">
    <location>
        <position position="24"/>
    </location>
</feature>
<gene>
    <name evidence="1" type="ORF">METZ01_LOCUS439502</name>
</gene>
<organism evidence="1">
    <name type="scientific">marine metagenome</name>
    <dbReference type="NCBI Taxonomy" id="408172"/>
    <lineage>
        <taxon>unclassified sequences</taxon>
        <taxon>metagenomes</taxon>
        <taxon>ecological metagenomes</taxon>
    </lineage>
</organism>
<accession>A0A382YVT3</accession>
<evidence type="ECO:0000313" key="1">
    <source>
        <dbReference type="EMBL" id="SVD86648.1"/>
    </source>
</evidence>
<reference evidence="1" key="1">
    <citation type="submission" date="2018-05" db="EMBL/GenBank/DDBJ databases">
        <authorList>
            <person name="Lanie J.A."/>
            <person name="Ng W.-L."/>
            <person name="Kazmierczak K.M."/>
            <person name="Andrzejewski T.M."/>
            <person name="Davidsen T.M."/>
            <person name="Wayne K.J."/>
            <person name="Tettelin H."/>
            <person name="Glass J.I."/>
            <person name="Rusch D."/>
            <person name="Podicherti R."/>
            <person name="Tsui H.-C.T."/>
            <person name="Winkler M.E."/>
        </authorList>
    </citation>
    <scope>NUCLEOTIDE SEQUENCE</scope>
</reference>
<proteinExistence type="predicted"/>
<name>A0A382YVT3_9ZZZZ</name>
<sequence length="24" mass="2767">MGENSDVVLKEMYTFDDRNDSSLT</sequence>
<dbReference type="EMBL" id="UINC01178471">
    <property type="protein sequence ID" value="SVD86648.1"/>
    <property type="molecule type" value="Genomic_DNA"/>
</dbReference>
<dbReference type="AlphaFoldDB" id="A0A382YVT3"/>
<protein>
    <submittedName>
        <fullName evidence="1">Uncharacterized protein</fullName>
    </submittedName>
</protein>